<dbReference type="AlphaFoldDB" id="A0A5K7Z1F7"/>
<proteinExistence type="predicted"/>
<organism evidence="1 2">
    <name type="scientific">Desulfosarcina widdelii</name>
    <dbReference type="NCBI Taxonomy" id="947919"/>
    <lineage>
        <taxon>Bacteria</taxon>
        <taxon>Pseudomonadati</taxon>
        <taxon>Thermodesulfobacteriota</taxon>
        <taxon>Desulfobacteria</taxon>
        <taxon>Desulfobacterales</taxon>
        <taxon>Desulfosarcinaceae</taxon>
        <taxon>Desulfosarcina</taxon>
    </lineage>
</organism>
<keyword evidence="2" id="KW-1185">Reference proteome</keyword>
<gene>
    <name evidence="1" type="ORF">DSCW_19620</name>
</gene>
<dbReference type="EMBL" id="AP021875">
    <property type="protein sequence ID" value="BBO74545.1"/>
    <property type="molecule type" value="Genomic_DNA"/>
</dbReference>
<evidence type="ECO:0000313" key="1">
    <source>
        <dbReference type="EMBL" id="BBO74545.1"/>
    </source>
</evidence>
<reference evidence="1 2" key="1">
    <citation type="submission" date="2019-11" db="EMBL/GenBank/DDBJ databases">
        <title>Comparative genomics of hydrocarbon-degrading Desulfosarcina strains.</title>
        <authorList>
            <person name="Watanabe M."/>
            <person name="Kojima H."/>
            <person name="Fukui M."/>
        </authorList>
    </citation>
    <scope>NUCLEOTIDE SEQUENCE [LARGE SCALE GENOMIC DNA]</scope>
    <source>
        <strain evidence="1 2">PP31</strain>
    </source>
</reference>
<dbReference type="KEGG" id="dwd:DSCW_19620"/>
<sequence length="204" mass="22323">MYLGFDIQIRRNCCYAVLDNAGSLVESGWFPNAEADTIGLVQRLSGSGQVVVGIDAPRMPLVSPRKWYWSGNRRQWEERTTQKGNGRHCEVVISAHRIANPQWTPLKDEAPEWMQLGFSLYGALEGLATIHEVFPTASYTLLQGNTDVRIDGDFSACSPGPKDMRDAWVAAATVREFEEGRGSEVGGGDGLGTIILPCPFGAGY</sequence>
<evidence type="ECO:0008006" key="3">
    <source>
        <dbReference type="Google" id="ProtNLM"/>
    </source>
</evidence>
<accession>A0A5K7Z1F7</accession>
<dbReference type="Proteomes" id="UP000427769">
    <property type="component" value="Chromosome"/>
</dbReference>
<name>A0A5K7Z1F7_9BACT</name>
<evidence type="ECO:0000313" key="2">
    <source>
        <dbReference type="Proteomes" id="UP000427769"/>
    </source>
</evidence>
<protein>
    <recommendedName>
        <fullName evidence="3">DUF429 domain-containing protein</fullName>
    </recommendedName>
</protein>